<evidence type="ECO:0000313" key="11">
    <source>
        <dbReference type="EMBL" id="RWQ96710.1"/>
    </source>
</evidence>
<evidence type="ECO:0000256" key="7">
    <source>
        <dbReference type="ARBA" id="ARBA00023180"/>
    </source>
</evidence>
<keyword evidence="8" id="KW-0326">Glycosidase</keyword>
<dbReference type="PANTHER" id="PTHR31776">
    <property type="entry name" value="ALPHA-L-ARABINOFURANOSIDASE 1"/>
    <property type="match status" value="1"/>
</dbReference>
<evidence type="ECO:0000256" key="2">
    <source>
        <dbReference type="ARBA" id="ARBA00004834"/>
    </source>
</evidence>
<dbReference type="Gene3D" id="3.20.20.80">
    <property type="entry name" value="Glycosidases"/>
    <property type="match status" value="1"/>
</dbReference>
<dbReference type="UniPathway" id="UPA00667"/>
<keyword evidence="7" id="KW-0325">Glycoprotein</keyword>
<dbReference type="SMART" id="SM00813">
    <property type="entry name" value="Alpha-L-AF_C"/>
    <property type="match status" value="1"/>
</dbReference>
<dbReference type="SUPFAM" id="SSF51445">
    <property type="entry name" value="(Trans)glycosidases"/>
    <property type="match status" value="1"/>
</dbReference>
<gene>
    <name evidence="11" type="ORF">C8Q69DRAFT_460838</name>
</gene>
<dbReference type="InterPro" id="IPR051563">
    <property type="entry name" value="Glycosyl_Hydrolase_51"/>
</dbReference>
<comment type="pathway">
    <text evidence="2">Glycan metabolism; L-arabinan degradation.</text>
</comment>
<proteinExistence type="inferred from homology"/>
<feature type="signal peptide" evidence="9">
    <location>
        <begin position="1"/>
        <end position="22"/>
    </location>
</feature>
<protein>
    <recommendedName>
        <fullName evidence="4">non-reducing end alpha-L-arabinofuranosidase</fullName>
        <ecNumber evidence="4">3.2.1.55</ecNumber>
    </recommendedName>
</protein>
<reference evidence="11 12" key="1">
    <citation type="journal article" date="2018" name="Front. Microbiol.">
        <title>Genomic and genetic insights into a cosmopolitan fungus, Paecilomyces variotii (Eurotiales).</title>
        <authorList>
            <person name="Urquhart A.S."/>
            <person name="Mondo S.J."/>
            <person name="Makela M.R."/>
            <person name="Hane J.K."/>
            <person name="Wiebenga A."/>
            <person name="He G."/>
            <person name="Mihaltcheva S."/>
            <person name="Pangilinan J."/>
            <person name="Lipzen A."/>
            <person name="Barry K."/>
            <person name="de Vries R.P."/>
            <person name="Grigoriev I.V."/>
            <person name="Idnurm A."/>
        </authorList>
    </citation>
    <scope>NUCLEOTIDE SEQUENCE [LARGE SCALE GENOMIC DNA]</scope>
    <source>
        <strain evidence="11 12">CBS 101075</strain>
    </source>
</reference>
<evidence type="ECO:0000313" key="12">
    <source>
        <dbReference type="Proteomes" id="UP000283841"/>
    </source>
</evidence>
<dbReference type="InterPro" id="IPR010720">
    <property type="entry name" value="Alpha-L-AF_C"/>
</dbReference>
<evidence type="ECO:0000256" key="1">
    <source>
        <dbReference type="ARBA" id="ARBA00001462"/>
    </source>
</evidence>
<name>A0A443HY71_BYSSP</name>
<dbReference type="FunFam" id="3.20.20.80:FF:000092">
    <property type="entry name" value="Probable alpha-L-arabinofuranosidase A"/>
    <property type="match status" value="1"/>
</dbReference>
<dbReference type="STRING" id="264951.A0A443HY71"/>
<dbReference type="AlphaFoldDB" id="A0A443HY71"/>
<dbReference type="EC" id="3.2.1.55" evidence="4"/>
<dbReference type="GO" id="GO:0046373">
    <property type="term" value="P:L-arabinose metabolic process"/>
    <property type="evidence" value="ECO:0007669"/>
    <property type="project" value="InterPro"/>
</dbReference>
<dbReference type="Gene3D" id="2.60.120.260">
    <property type="entry name" value="Galactose-binding domain-like"/>
    <property type="match status" value="1"/>
</dbReference>
<dbReference type="GeneID" id="39599474"/>
<dbReference type="Pfam" id="PF22848">
    <property type="entry name" value="ASD1_dom"/>
    <property type="match status" value="1"/>
</dbReference>
<feature type="chain" id="PRO_5019084973" description="non-reducing end alpha-L-arabinofuranosidase" evidence="9">
    <location>
        <begin position="23"/>
        <end position="625"/>
    </location>
</feature>
<dbReference type="RefSeq" id="XP_028486355.1">
    <property type="nucleotide sequence ID" value="XM_028630197.1"/>
</dbReference>
<comment type="caution">
    <text evidence="11">The sequence shown here is derived from an EMBL/GenBank/DDBJ whole genome shotgun (WGS) entry which is preliminary data.</text>
</comment>
<dbReference type="Pfam" id="PF06964">
    <property type="entry name" value="Alpha-L-AF_C"/>
    <property type="match status" value="1"/>
</dbReference>
<accession>A0A443HY71</accession>
<evidence type="ECO:0000256" key="3">
    <source>
        <dbReference type="ARBA" id="ARBA00007186"/>
    </source>
</evidence>
<evidence type="ECO:0000256" key="5">
    <source>
        <dbReference type="ARBA" id="ARBA00022729"/>
    </source>
</evidence>
<sequence length="625" mass="68490">MSSIAGLLGLCALGVLTQGARSISLSVNPDGGNVSSPLLYGFMFEDINHSGDGGIHGQLLQNNGFQGDSPNLTAYAAVGDVSLAVDFDNPLTSAITRSLRVDVPSNTTGQVGFSNEGYWGIPVDGTTYTSYFFMKGNYSGDVTIKLVGTTSGIEYGKSTLQVNSGDKFAEFNTSFPTTRAPDGDVLYTLTFDGAQAAGDSLWFDLVMLYPTTYKNRYNGLKTQIVDVLNAVKGSFLRFPGGNNLEGVSPSDRWKWNETVGPLENRPGREGDWTYPNTDALGLDEYFYWCEDMDLEPVLGVWAGFSLGGGGGTPLTGDALQPYIDDVLNELEYILGDSSSQYGAWRVANIGRTEPWPLTMVEIGNEDNLGGGCASYPERFQRFHDAIKDQYPQLRIIASTSNSTCLPDPLPEGVWTDYHNYNTPENFYDEFDFFDNVDRSFPYFVGEYSRWEIDWPNMQGSVSEAIWMLGMERNSDVVKMAAYAPTLNLVNSTQWTPDLIAFNQNPTDGVFLTTSYYVQQLFSTNRGDTIKEVTSDSDFGPVFWCASSKGSTYYVKLANYGQDTQSLNVTIPDKTTATLTYVANDDPNAYNSDEQHPVSPVTKTLTGNGTFSFTLPAWAVAVLAAN</sequence>
<evidence type="ECO:0000259" key="10">
    <source>
        <dbReference type="SMART" id="SM00813"/>
    </source>
</evidence>
<dbReference type="VEuPathDB" id="FungiDB:C8Q69DRAFT_460838"/>
<feature type="domain" description="Alpha-L-arabinofuranosidase C-terminal" evidence="10">
    <location>
        <begin position="445"/>
        <end position="618"/>
    </location>
</feature>
<dbReference type="GO" id="GO:0031222">
    <property type="term" value="P:arabinan catabolic process"/>
    <property type="evidence" value="ECO:0007669"/>
    <property type="project" value="UniProtKB-UniPathway"/>
</dbReference>
<comment type="catalytic activity">
    <reaction evidence="1">
        <text>Hydrolysis of terminal non-reducing alpha-L-arabinofuranoside residues in alpha-L-arabinosides.</text>
        <dbReference type="EC" id="3.2.1.55"/>
    </reaction>
</comment>
<dbReference type="InterPro" id="IPR017853">
    <property type="entry name" value="GH"/>
</dbReference>
<dbReference type="PANTHER" id="PTHR31776:SF0">
    <property type="entry name" value="ALPHA-L-ARABINOFURANOSIDASE 1"/>
    <property type="match status" value="1"/>
</dbReference>
<dbReference type="SUPFAM" id="SSF51011">
    <property type="entry name" value="Glycosyl hydrolase domain"/>
    <property type="match status" value="1"/>
</dbReference>
<keyword evidence="12" id="KW-1185">Reference proteome</keyword>
<evidence type="ECO:0000256" key="8">
    <source>
        <dbReference type="ARBA" id="ARBA00023295"/>
    </source>
</evidence>
<dbReference type="InterPro" id="IPR055235">
    <property type="entry name" value="ASD1_cat"/>
</dbReference>
<keyword evidence="6" id="KW-0378">Hydrolase</keyword>
<evidence type="ECO:0000256" key="4">
    <source>
        <dbReference type="ARBA" id="ARBA00012670"/>
    </source>
</evidence>
<evidence type="ECO:0000256" key="6">
    <source>
        <dbReference type="ARBA" id="ARBA00022801"/>
    </source>
</evidence>
<dbReference type="Gene3D" id="2.60.40.1180">
    <property type="entry name" value="Golgi alpha-mannosidase II"/>
    <property type="match status" value="1"/>
</dbReference>
<organism evidence="11 12">
    <name type="scientific">Byssochlamys spectabilis</name>
    <name type="common">Paecilomyces variotii</name>
    <dbReference type="NCBI Taxonomy" id="264951"/>
    <lineage>
        <taxon>Eukaryota</taxon>
        <taxon>Fungi</taxon>
        <taxon>Dikarya</taxon>
        <taxon>Ascomycota</taxon>
        <taxon>Pezizomycotina</taxon>
        <taxon>Eurotiomycetes</taxon>
        <taxon>Eurotiomycetidae</taxon>
        <taxon>Eurotiales</taxon>
        <taxon>Thermoascaceae</taxon>
        <taxon>Paecilomyces</taxon>
    </lineage>
</organism>
<dbReference type="Proteomes" id="UP000283841">
    <property type="component" value="Unassembled WGS sequence"/>
</dbReference>
<evidence type="ECO:0000256" key="9">
    <source>
        <dbReference type="SAM" id="SignalP"/>
    </source>
</evidence>
<comment type="similarity">
    <text evidence="3">Belongs to the glycosyl hydrolase 51 family.</text>
</comment>
<keyword evidence="5 9" id="KW-0732">Signal</keyword>
<dbReference type="EMBL" id="RCNU01000003">
    <property type="protein sequence ID" value="RWQ96710.1"/>
    <property type="molecule type" value="Genomic_DNA"/>
</dbReference>
<dbReference type="GO" id="GO:0046556">
    <property type="term" value="F:alpha-L-arabinofuranosidase activity"/>
    <property type="evidence" value="ECO:0007669"/>
    <property type="project" value="UniProtKB-EC"/>
</dbReference>
<dbReference type="InterPro" id="IPR013780">
    <property type="entry name" value="Glyco_hydro_b"/>
</dbReference>